<keyword evidence="1" id="KW-0472">Membrane</keyword>
<gene>
    <name evidence="2" type="ORF">E6A44_009715</name>
</gene>
<comment type="caution">
    <text evidence="2">The sequence shown here is derived from an EMBL/GenBank/DDBJ whole genome shotgun (WGS) entry which is preliminary data.</text>
</comment>
<dbReference type="Proteomes" id="UP001517247">
    <property type="component" value="Unassembled WGS sequence"/>
</dbReference>
<evidence type="ECO:0000313" key="2">
    <source>
        <dbReference type="EMBL" id="MFN0255847.1"/>
    </source>
</evidence>
<feature type="transmembrane region" description="Helical" evidence="1">
    <location>
        <begin position="124"/>
        <end position="144"/>
    </location>
</feature>
<protein>
    <submittedName>
        <fullName evidence="2">O-antigen polymerase</fullName>
    </submittedName>
</protein>
<evidence type="ECO:0000256" key="1">
    <source>
        <dbReference type="SAM" id="Phobius"/>
    </source>
</evidence>
<reference evidence="2 3" key="1">
    <citation type="submission" date="2024-12" db="EMBL/GenBank/DDBJ databases">
        <authorList>
            <person name="Hu S."/>
        </authorList>
    </citation>
    <scope>NUCLEOTIDE SEQUENCE [LARGE SCALE GENOMIC DNA]</scope>
    <source>
        <strain evidence="2 3">THG-T11</strain>
    </source>
</reference>
<feature type="transmembrane region" description="Helical" evidence="1">
    <location>
        <begin position="195"/>
        <end position="212"/>
    </location>
</feature>
<feature type="transmembrane region" description="Helical" evidence="1">
    <location>
        <begin position="151"/>
        <end position="183"/>
    </location>
</feature>
<feature type="transmembrane region" description="Helical" evidence="1">
    <location>
        <begin position="50"/>
        <end position="71"/>
    </location>
</feature>
<proteinExistence type="predicted"/>
<organism evidence="2 3">
    <name type="scientific">Pedobacter ureilyticus</name>
    <dbReference type="NCBI Taxonomy" id="1393051"/>
    <lineage>
        <taxon>Bacteria</taxon>
        <taxon>Pseudomonadati</taxon>
        <taxon>Bacteroidota</taxon>
        <taxon>Sphingobacteriia</taxon>
        <taxon>Sphingobacteriales</taxon>
        <taxon>Sphingobacteriaceae</taxon>
        <taxon>Pedobacter</taxon>
    </lineage>
</organism>
<feature type="transmembrane region" description="Helical" evidence="1">
    <location>
        <begin position="334"/>
        <end position="356"/>
    </location>
</feature>
<feature type="transmembrane region" description="Helical" evidence="1">
    <location>
        <begin position="296"/>
        <end position="322"/>
    </location>
</feature>
<keyword evidence="1" id="KW-0812">Transmembrane</keyword>
<name>A0ABW9J7I0_9SPHI</name>
<keyword evidence="1" id="KW-1133">Transmembrane helix</keyword>
<sequence>MILEEMVQKNYSLSYSKLILVGLAFLYFIAPSFMENIVGADFYIYSKYQSLVSSYSISFFFILVVFLWLLLSVVPERKLKVPKVSNRVLKIIFFLNCFYQLFLISQGVLGRISGLSRIELLDKIGSLLIPGYGYILLLACISILKLRRRKLLIIFFCLSFTIDILFQGKIFATVSLMLLMFYLDLSHIKLTTKRIIILIVSGFTFLISVILLRSTNEVNSDTLLDIYTSFSEFMGVQATVGWGYEYSLNDKPVDLFKFDTTLQDYYYNSVGHGLALSPAGYFLGNFGGNYYFTVSLYFVSLFILYVLAARLIGNYSIFILMFNYIHLLRHGPSIFLSNSILQIIFLILITFFLKLINEEKHKLFRREGELL</sequence>
<dbReference type="RefSeq" id="WP_138722964.1">
    <property type="nucleotide sequence ID" value="NZ_SSHJ02000006.1"/>
</dbReference>
<feature type="transmembrane region" description="Helical" evidence="1">
    <location>
        <begin position="12"/>
        <end position="30"/>
    </location>
</feature>
<accession>A0ABW9J7I0</accession>
<evidence type="ECO:0000313" key="3">
    <source>
        <dbReference type="Proteomes" id="UP001517247"/>
    </source>
</evidence>
<dbReference type="EMBL" id="SSHJ02000006">
    <property type="protein sequence ID" value="MFN0255847.1"/>
    <property type="molecule type" value="Genomic_DNA"/>
</dbReference>
<keyword evidence="3" id="KW-1185">Reference proteome</keyword>
<feature type="transmembrane region" description="Helical" evidence="1">
    <location>
        <begin position="91"/>
        <end position="112"/>
    </location>
</feature>